<dbReference type="CDD" id="cd00038">
    <property type="entry name" value="CAP_ED"/>
    <property type="match status" value="1"/>
</dbReference>
<organism evidence="2 3">
    <name type="scientific">Flaviaesturariibacter amylovorans</name>
    <dbReference type="NCBI Taxonomy" id="1084520"/>
    <lineage>
        <taxon>Bacteria</taxon>
        <taxon>Pseudomonadati</taxon>
        <taxon>Bacteroidota</taxon>
        <taxon>Chitinophagia</taxon>
        <taxon>Chitinophagales</taxon>
        <taxon>Chitinophagaceae</taxon>
        <taxon>Flaviaestuariibacter</taxon>
    </lineage>
</organism>
<dbReference type="InterPro" id="IPR018490">
    <property type="entry name" value="cNMP-bd_dom_sf"/>
</dbReference>
<evidence type="ECO:0000313" key="3">
    <source>
        <dbReference type="Proteomes" id="UP001501725"/>
    </source>
</evidence>
<reference evidence="3" key="1">
    <citation type="journal article" date="2019" name="Int. J. Syst. Evol. Microbiol.">
        <title>The Global Catalogue of Microorganisms (GCM) 10K type strain sequencing project: providing services to taxonomists for standard genome sequencing and annotation.</title>
        <authorList>
            <consortium name="The Broad Institute Genomics Platform"/>
            <consortium name="The Broad Institute Genome Sequencing Center for Infectious Disease"/>
            <person name="Wu L."/>
            <person name="Ma J."/>
        </authorList>
    </citation>
    <scope>NUCLEOTIDE SEQUENCE [LARGE SCALE GENOMIC DNA]</scope>
    <source>
        <strain evidence="3">JCM 17919</strain>
    </source>
</reference>
<comment type="caution">
    <text evidence="2">The sequence shown here is derived from an EMBL/GenBank/DDBJ whole genome shotgun (WGS) entry which is preliminary data.</text>
</comment>
<sequence>MYERILESIGRRIELTEDEQQYFTSLLQVRTVRKRQFLLQEGDVCRYEYFVNKGCLRAYVVDAKGVERVLQFAIEDWWIGDMQSFIDQKPARLAIDALEDSEVYCIDKAGWTALLERVPKFERFFRMLLERAFITLQERVTSALSATAEERYGQFQERYPQFEQRLPQHQIASYLGITPESLSRIRKQRMK</sequence>
<gene>
    <name evidence="2" type="ORF">GCM10023184_12030</name>
</gene>
<dbReference type="PROSITE" id="PS50042">
    <property type="entry name" value="CNMP_BINDING_3"/>
    <property type="match status" value="1"/>
</dbReference>
<dbReference type="Gene3D" id="2.60.120.10">
    <property type="entry name" value="Jelly Rolls"/>
    <property type="match status" value="1"/>
</dbReference>
<dbReference type="Gene3D" id="1.10.10.10">
    <property type="entry name" value="Winged helix-like DNA-binding domain superfamily/Winged helix DNA-binding domain"/>
    <property type="match status" value="1"/>
</dbReference>
<dbReference type="InterPro" id="IPR014710">
    <property type="entry name" value="RmlC-like_jellyroll"/>
</dbReference>
<evidence type="ECO:0000259" key="1">
    <source>
        <dbReference type="PROSITE" id="PS50042"/>
    </source>
</evidence>
<protein>
    <submittedName>
        <fullName evidence="2">Crp/Fnr family transcriptional regulator</fullName>
    </submittedName>
</protein>
<dbReference type="InterPro" id="IPR000595">
    <property type="entry name" value="cNMP-bd_dom"/>
</dbReference>
<keyword evidence="3" id="KW-1185">Reference proteome</keyword>
<feature type="domain" description="Cyclic nucleotide-binding" evidence="1">
    <location>
        <begin position="15"/>
        <end position="115"/>
    </location>
</feature>
<dbReference type="SUPFAM" id="SSF51206">
    <property type="entry name" value="cAMP-binding domain-like"/>
    <property type="match status" value="1"/>
</dbReference>
<dbReference type="EMBL" id="BAABGY010000005">
    <property type="protein sequence ID" value="GAA4324589.1"/>
    <property type="molecule type" value="Genomic_DNA"/>
</dbReference>
<dbReference type="RefSeq" id="WP_345254232.1">
    <property type="nucleotide sequence ID" value="NZ_BAABGY010000005.1"/>
</dbReference>
<evidence type="ECO:0000313" key="2">
    <source>
        <dbReference type="EMBL" id="GAA4324589.1"/>
    </source>
</evidence>
<dbReference type="Proteomes" id="UP001501725">
    <property type="component" value="Unassembled WGS sequence"/>
</dbReference>
<name>A0ABP8GI61_9BACT</name>
<dbReference type="InterPro" id="IPR036388">
    <property type="entry name" value="WH-like_DNA-bd_sf"/>
</dbReference>
<proteinExistence type="predicted"/>
<dbReference type="Pfam" id="PF00027">
    <property type="entry name" value="cNMP_binding"/>
    <property type="match status" value="1"/>
</dbReference>
<accession>A0ABP8GI61</accession>